<comment type="subcellular location">
    <subcellularLocation>
        <location evidence="1">Membrane</location>
        <topology evidence="1">Multi-pass membrane protein</topology>
    </subcellularLocation>
</comment>
<keyword evidence="2 6" id="KW-0812">Transmembrane</keyword>
<dbReference type="InterPro" id="IPR036259">
    <property type="entry name" value="MFS_trans_sf"/>
</dbReference>
<feature type="transmembrane region" description="Helical" evidence="6">
    <location>
        <begin position="132"/>
        <end position="151"/>
    </location>
</feature>
<dbReference type="EMBL" id="JACAZI010000002">
    <property type="protein sequence ID" value="KAF7368718.1"/>
    <property type="molecule type" value="Genomic_DNA"/>
</dbReference>
<evidence type="ECO:0000256" key="6">
    <source>
        <dbReference type="SAM" id="Phobius"/>
    </source>
</evidence>
<sequence length="356" mass="39440">MSIYTILHLGQALAKNIEIMLITRFPGLIADIWNVEKRGTAVSPFAPVFFSGLVIMGPIASGCILESSLNWRWIFWVMMMFAGACTVLMILTLPETYAPIILLKKVKALRKADPAENKHLFAAHEKQDCEPILVLITVYMSLIYGVLYALFRPIPIIFVERRGFSIAQTGLIFVGVGIGTTIEAALNVYLSRYYPELIKTWRGFPPPEKRLLGAMVGHLLARVDGPISRHPVVCACAQHDRAGHFRMYSASAFAAKTVIRSLVAAAFPLFTFQLFTKFGVNWAAMLLGCIGLLLPSPFLFYKYGALIRTNSKFAPCIDPKIAKVLAQKAETSMPTVSLVEDPGTADGRQLRRNSLE</sequence>
<dbReference type="PANTHER" id="PTHR23502:SF74">
    <property type="entry name" value="MAJOR FACILITATOR SUPERFAMILY (MFS) PROFILE DOMAIN-CONTAINING PROTEIN"/>
    <property type="match status" value="1"/>
</dbReference>
<evidence type="ECO:0000256" key="1">
    <source>
        <dbReference type="ARBA" id="ARBA00004141"/>
    </source>
</evidence>
<evidence type="ECO:0000256" key="5">
    <source>
        <dbReference type="SAM" id="MobiDB-lite"/>
    </source>
</evidence>
<gene>
    <name evidence="7" type="ORF">MVEN_00196500</name>
</gene>
<feature type="transmembrane region" description="Helical" evidence="6">
    <location>
        <begin position="282"/>
        <end position="301"/>
    </location>
</feature>
<dbReference type="OrthoDB" id="9986881at2759"/>
<evidence type="ECO:0000313" key="7">
    <source>
        <dbReference type="EMBL" id="KAF7368718.1"/>
    </source>
</evidence>
<feature type="transmembrane region" description="Helical" evidence="6">
    <location>
        <begin position="257"/>
        <end position="276"/>
    </location>
</feature>
<evidence type="ECO:0000256" key="2">
    <source>
        <dbReference type="ARBA" id="ARBA00022692"/>
    </source>
</evidence>
<reference evidence="7" key="1">
    <citation type="submission" date="2020-05" db="EMBL/GenBank/DDBJ databases">
        <title>Mycena genomes resolve the evolution of fungal bioluminescence.</title>
        <authorList>
            <person name="Tsai I.J."/>
        </authorList>
    </citation>
    <scope>NUCLEOTIDE SEQUENCE</scope>
    <source>
        <strain evidence="7">CCC161011</strain>
    </source>
</reference>
<dbReference type="AlphaFoldDB" id="A0A8H6YX53"/>
<dbReference type="Pfam" id="PF07690">
    <property type="entry name" value="MFS_1"/>
    <property type="match status" value="1"/>
</dbReference>
<feature type="transmembrane region" description="Helical" evidence="6">
    <location>
        <begin position="73"/>
        <end position="93"/>
    </location>
</feature>
<feature type="transmembrane region" description="Helical" evidence="6">
    <location>
        <begin position="171"/>
        <end position="190"/>
    </location>
</feature>
<evidence type="ECO:0000313" key="8">
    <source>
        <dbReference type="Proteomes" id="UP000620124"/>
    </source>
</evidence>
<comment type="caution">
    <text evidence="7">The sequence shown here is derived from an EMBL/GenBank/DDBJ whole genome shotgun (WGS) entry which is preliminary data.</text>
</comment>
<feature type="transmembrane region" description="Helical" evidence="6">
    <location>
        <begin position="45"/>
        <end position="67"/>
    </location>
</feature>
<name>A0A8H6YX53_9AGAR</name>
<accession>A0A8H6YX53</accession>
<dbReference type="GO" id="GO:0022857">
    <property type="term" value="F:transmembrane transporter activity"/>
    <property type="evidence" value="ECO:0007669"/>
    <property type="project" value="InterPro"/>
</dbReference>
<protein>
    <submittedName>
        <fullName evidence="7">MFS general substrate transporter</fullName>
    </submittedName>
</protein>
<dbReference type="Proteomes" id="UP000620124">
    <property type="component" value="Unassembled WGS sequence"/>
</dbReference>
<keyword evidence="4 6" id="KW-0472">Membrane</keyword>
<dbReference type="GO" id="GO:0005886">
    <property type="term" value="C:plasma membrane"/>
    <property type="evidence" value="ECO:0007669"/>
    <property type="project" value="UniProtKB-SubCell"/>
</dbReference>
<dbReference type="SUPFAM" id="SSF103473">
    <property type="entry name" value="MFS general substrate transporter"/>
    <property type="match status" value="1"/>
</dbReference>
<keyword evidence="3 6" id="KW-1133">Transmembrane helix</keyword>
<dbReference type="PANTHER" id="PTHR23502">
    <property type="entry name" value="MAJOR FACILITATOR SUPERFAMILY"/>
    <property type="match status" value="1"/>
</dbReference>
<dbReference type="Gene3D" id="1.20.1250.20">
    <property type="entry name" value="MFS general substrate transporter like domains"/>
    <property type="match status" value="1"/>
</dbReference>
<proteinExistence type="predicted"/>
<evidence type="ECO:0000256" key="3">
    <source>
        <dbReference type="ARBA" id="ARBA00022989"/>
    </source>
</evidence>
<keyword evidence="8" id="KW-1185">Reference proteome</keyword>
<evidence type="ECO:0000256" key="4">
    <source>
        <dbReference type="ARBA" id="ARBA00023136"/>
    </source>
</evidence>
<organism evidence="7 8">
    <name type="scientific">Mycena venus</name>
    <dbReference type="NCBI Taxonomy" id="2733690"/>
    <lineage>
        <taxon>Eukaryota</taxon>
        <taxon>Fungi</taxon>
        <taxon>Dikarya</taxon>
        <taxon>Basidiomycota</taxon>
        <taxon>Agaricomycotina</taxon>
        <taxon>Agaricomycetes</taxon>
        <taxon>Agaricomycetidae</taxon>
        <taxon>Agaricales</taxon>
        <taxon>Marasmiineae</taxon>
        <taxon>Mycenaceae</taxon>
        <taxon>Mycena</taxon>
    </lineage>
</organism>
<feature type="region of interest" description="Disordered" evidence="5">
    <location>
        <begin position="337"/>
        <end position="356"/>
    </location>
</feature>
<dbReference type="InterPro" id="IPR011701">
    <property type="entry name" value="MFS"/>
</dbReference>